<dbReference type="STRING" id="342668.A0A1B8GHW6"/>
<dbReference type="GO" id="GO:0070682">
    <property type="term" value="P:proteasome regulatory particle assembly"/>
    <property type="evidence" value="ECO:0007669"/>
    <property type="project" value="InterPro"/>
</dbReference>
<protein>
    <submittedName>
        <fullName evidence="2">Uncharacterized protein</fullName>
    </submittedName>
</protein>
<feature type="compositionally biased region" description="Gly residues" evidence="1">
    <location>
        <begin position="213"/>
        <end position="226"/>
    </location>
</feature>
<evidence type="ECO:0000256" key="1">
    <source>
        <dbReference type="SAM" id="MobiDB-lite"/>
    </source>
</evidence>
<evidence type="ECO:0000313" key="3">
    <source>
        <dbReference type="Proteomes" id="UP000091956"/>
    </source>
</evidence>
<organism evidence="2 3">
    <name type="scientific">Pseudogymnoascus verrucosus</name>
    <dbReference type="NCBI Taxonomy" id="342668"/>
    <lineage>
        <taxon>Eukaryota</taxon>
        <taxon>Fungi</taxon>
        <taxon>Dikarya</taxon>
        <taxon>Ascomycota</taxon>
        <taxon>Pezizomycotina</taxon>
        <taxon>Leotiomycetes</taxon>
        <taxon>Thelebolales</taxon>
        <taxon>Thelebolaceae</taxon>
        <taxon>Pseudogymnoascus</taxon>
    </lineage>
</organism>
<dbReference type="GO" id="GO:0030674">
    <property type="term" value="F:protein-macromolecule adaptor activity"/>
    <property type="evidence" value="ECO:0007669"/>
    <property type="project" value="TreeGrafter"/>
</dbReference>
<feature type="compositionally biased region" description="Low complexity" evidence="1">
    <location>
        <begin position="196"/>
        <end position="212"/>
    </location>
</feature>
<dbReference type="AlphaFoldDB" id="A0A1B8GHW6"/>
<dbReference type="EMBL" id="KV460236">
    <property type="protein sequence ID" value="OBT95396.1"/>
    <property type="molecule type" value="Genomic_DNA"/>
</dbReference>
<dbReference type="OrthoDB" id="548474at2759"/>
<name>A0A1B8GHW6_9PEZI</name>
<reference evidence="3" key="2">
    <citation type="journal article" date="2018" name="Nat. Commun.">
        <title>Extreme sensitivity to ultraviolet light in the fungal pathogen causing white-nose syndrome of bats.</title>
        <authorList>
            <person name="Palmer J.M."/>
            <person name="Drees K.P."/>
            <person name="Foster J.T."/>
            <person name="Lindner D.L."/>
        </authorList>
    </citation>
    <scope>NUCLEOTIDE SEQUENCE [LARGE SCALE GENOMIC DNA]</scope>
    <source>
        <strain evidence="3">UAMH 10579</strain>
    </source>
</reference>
<dbReference type="RefSeq" id="XP_018129129.1">
    <property type="nucleotide sequence ID" value="XM_018276016.1"/>
</dbReference>
<keyword evidence="3" id="KW-1185">Reference proteome</keyword>
<sequence>MSSDALPIGTAAFAAALEALPLSTLHLKAAELRNSLAHLEYSNAQLEPYARPPTGQEPDIVCVEAIAENAIVMERIRERLALLRQEAEKRGLGWGEFVGEDEIDLLGGENGESGAGRAAATGSSPEELTARESEELRTLQGMLARRESGSTERVSNDSTRAHSAWTDGTFQTGRITNGVLAMDDDITSVQGAIQSAGNNTTGTATNGTNGANGAEGAGGANTGRGGTLSDEELRRRLEERLTTEDDGSLYL</sequence>
<feature type="compositionally biased region" description="Basic and acidic residues" evidence="1">
    <location>
        <begin position="128"/>
        <end position="137"/>
    </location>
</feature>
<feature type="region of interest" description="Disordered" evidence="1">
    <location>
        <begin position="195"/>
        <end position="232"/>
    </location>
</feature>
<dbReference type="GeneID" id="28839959"/>
<gene>
    <name evidence="2" type="ORF">VE01_06573</name>
</gene>
<dbReference type="PANTHER" id="PTHR40422:SF1">
    <property type="entry name" value="TRANSLATION MACHINERY-ASSOCIATED PROTEIN 17"/>
    <property type="match status" value="1"/>
</dbReference>
<dbReference type="Proteomes" id="UP000091956">
    <property type="component" value="Unassembled WGS sequence"/>
</dbReference>
<proteinExistence type="predicted"/>
<feature type="region of interest" description="Disordered" evidence="1">
    <location>
        <begin position="105"/>
        <end position="165"/>
    </location>
</feature>
<dbReference type="InterPro" id="IPR038966">
    <property type="entry name" value="TMA17"/>
</dbReference>
<dbReference type="PANTHER" id="PTHR40422">
    <property type="entry name" value="TRANSLATION MACHINERY-ASSOCIATED PROTEIN 17"/>
    <property type="match status" value="1"/>
</dbReference>
<reference evidence="2 3" key="1">
    <citation type="submission" date="2016-03" db="EMBL/GenBank/DDBJ databases">
        <title>Comparative genomics of Pseudogymnoascus destructans, the fungus causing white-nose syndrome of bats.</title>
        <authorList>
            <person name="Palmer J.M."/>
            <person name="Drees K.P."/>
            <person name="Foster J.T."/>
            <person name="Lindner D.L."/>
        </authorList>
    </citation>
    <scope>NUCLEOTIDE SEQUENCE [LARGE SCALE GENOMIC DNA]</scope>
    <source>
        <strain evidence="2 3">UAMH 10579</strain>
    </source>
</reference>
<feature type="compositionally biased region" description="Low complexity" evidence="1">
    <location>
        <begin position="115"/>
        <end position="124"/>
    </location>
</feature>
<evidence type="ECO:0000313" key="2">
    <source>
        <dbReference type="EMBL" id="OBT95396.1"/>
    </source>
</evidence>
<accession>A0A1B8GHW6</accession>